<feature type="transmembrane region" description="Helical" evidence="3">
    <location>
        <begin position="12"/>
        <end position="31"/>
    </location>
</feature>
<gene>
    <name evidence="4" type="ORF">P8C59_005981</name>
</gene>
<evidence type="ECO:0000313" key="5">
    <source>
        <dbReference type="Proteomes" id="UP001217918"/>
    </source>
</evidence>
<accession>A0AAD9I5E8</accession>
<dbReference type="GO" id="GO:0006506">
    <property type="term" value="P:GPI anchor biosynthetic process"/>
    <property type="evidence" value="ECO:0007669"/>
    <property type="project" value="InterPro"/>
</dbReference>
<dbReference type="PANTHER" id="PTHR13315:SF1">
    <property type="entry name" value="PROTEIN TED1"/>
    <property type="match status" value="1"/>
</dbReference>
<dbReference type="InterPro" id="IPR033308">
    <property type="entry name" value="PGAP5/Cdc1/Ted1"/>
</dbReference>
<dbReference type="Proteomes" id="UP001217918">
    <property type="component" value="Unassembled WGS sequence"/>
</dbReference>
<name>A0AAD9I5E8_9PEZI</name>
<keyword evidence="3" id="KW-0812">Transmembrane</keyword>
<evidence type="ECO:0000256" key="1">
    <source>
        <dbReference type="ARBA" id="ARBA00023136"/>
    </source>
</evidence>
<keyword evidence="3" id="KW-1133">Transmembrane helix</keyword>
<dbReference type="PANTHER" id="PTHR13315">
    <property type="entry name" value="METALLO PHOSPHOESTERASE RELATED"/>
    <property type="match status" value="1"/>
</dbReference>
<feature type="compositionally biased region" description="Gly residues" evidence="2">
    <location>
        <begin position="585"/>
        <end position="594"/>
    </location>
</feature>
<organism evidence="4 5">
    <name type="scientific">Phyllachora maydis</name>
    <dbReference type="NCBI Taxonomy" id="1825666"/>
    <lineage>
        <taxon>Eukaryota</taxon>
        <taxon>Fungi</taxon>
        <taxon>Dikarya</taxon>
        <taxon>Ascomycota</taxon>
        <taxon>Pezizomycotina</taxon>
        <taxon>Sordariomycetes</taxon>
        <taxon>Sordariomycetidae</taxon>
        <taxon>Phyllachorales</taxon>
        <taxon>Phyllachoraceae</taxon>
        <taxon>Phyllachora</taxon>
    </lineage>
</organism>
<reference evidence="4" key="1">
    <citation type="journal article" date="2023" name="Mol. Plant Microbe Interact.">
        <title>Elucidating the Obligate Nature and Biological Capacity of an Invasive Fungal Corn Pathogen.</title>
        <authorList>
            <person name="MacCready J.S."/>
            <person name="Roggenkamp E.M."/>
            <person name="Gdanetz K."/>
            <person name="Chilvers M.I."/>
        </authorList>
    </citation>
    <scope>NUCLEOTIDE SEQUENCE</scope>
    <source>
        <strain evidence="4">PM02</strain>
    </source>
</reference>
<dbReference type="GO" id="GO:0005783">
    <property type="term" value="C:endoplasmic reticulum"/>
    <property type="evidence" value="ECO:0007669"/>
    <property type="project" value="TreeGrafter"/>
</dbReference>
<sequence length="601" mass="65637">MIDFAPTAILRNGLRLLVPLSLSLTVYLYLYPVFNTCAFALPPVNGTGAAHGPDTGLVAFRETAKAHLARFSSPALAPFRLLALGDPQLEGDTSIPNAHSPSFPHLTSLVRHLTFASDVSSIRHRLRQTLHDLVDFYLDDIPNTIESARKRIDLLGNDYYLAHIYRTLHWWTRPTHVAVLGDLLGSQWIEDREFEERAHRFWTRVFRHGLRVPDEMALAPAEEHDLAGYLGGPESNATAVWARRVINVAGNHDIGYAGDINADRVARFERAFGKLNYELRFELALANATLAATTHDAATNPDSDRLMPELRLVVVNDMNLDTPAASTELQDETYAFVNGVINTATAVEYRGHFTLVLTHVPLHKPAGVCPDAPFFDFHEDGTLKEQNLLSDAASSGFLEGIFGMSGDAAAPGRGRGRPGLVLDGHDHEGCDTFHFVNQSRDPAAGDRAWEACRWREAPARGLLGQPHLPGVREITVRSMMGEFGGSAGLLSLWFDPESWEWRYEYVTCPLGTQHLWWIVHILDLVTAVAVLLYVEVLSLSAVGVDVDAMFVGQAEGPAKVHVHGGTNGDITSAGNGHAKKAAGPNGNGDIGALGNGTARQD</sequence>
<dbReference type="SUPFAM" id="SSF56300">
    <property type="entry name" value="Metallo-dependent phosphatases"/>
    <property type="match status" value="1"/>
</dbReference>
<keyword evidence="5" id="KW-1185">Reference proteome</keyword>
<evidence type="ECO:0000313" key="4">
    <source>
        <dbReference type="EMBL" id="KAK2071569.1"/>
    </source>
</evidence>
<protein>
    <submittedName>
        <fullName evidence="4">Uncharacterized protein</fullName>
    </submittedName>
</protein>
<proteinExistence type="predicted"/>
<dbReference type="GO" id="GO:0016020">
    <property type="term" value="C:membrane"/>
    <property type="evidence" value="ECO:0007669"/>
    <property type="project" value="GOC"/>
</dbReference>
<evidence type="ECO:0000256" key="2">
    <source>
        <dbReference type="SAM" id="MobiDB-lite"/>
    </source>
</evidence>
<dbReference type="InterPro" id="IPR029052">
    <property type="entry name" value="Metallo-depent_PP-like"/>
</dbReference>
<dbReference type="AlphaFoldDB" id="A0AAD9I5E8"/>
<comment type="caution">
    <text evidence="4">The sequence shown here is derived from an EMBL/GenBank/DDBJ whole genome shotgun (WGS) entry which is preliminary data.</text>
</comment>
<keyword evidence="1 3" id="KW-0472">Membrane</keyword>
<feature type="region of interest" description="Disordered" evidence="2">
    <location>
        <begin position="561"/>
        <end position="601"/>
    </location>
</feature>
<dbReference type="EMBL" id="JAQQPM010000005">
    <property type="protein sequence ID" value="KAK2071569.1"/>
    <property type="molecule type" value="Genomic_DNA"/>
</dbReference>
<evidence type="ECO:0000256" key="3">
    <source>
        <dbReference type="SAM" id="Phobius"/>
    </source>
</evidence>